<reference evidence="1 2" key="1">
    <citation type="journal article" date="2020" name="bioRxiv">
        <title>Sequence and annotation of 42 cannabis genomes reveals extensive copy number variation in cannabinoid synthesis and pathogen resistance genes.</title>
        <authorList>
            <person name="Mckernan K.J."/>
            <person name="Helbert Y."/>
            <person name="Kane L.T."/>
            <person name="Ebling H."/>
            <person name="Zhang L."/>
            <person name="Liu B."/>
            <person name="Eaton Z."/>
            <person name="Mclaughlin S."/>
            <person name="Kingan S."/>
            <person name="Baybayan P."/>
            <person name="Concepcion G."/>
            <person name="Jordan M."/>
            <person name="Riva A."/>
            <person name="Barbazuk W."/>
            <person name="Harkins T."/>
        </authorList>
    </citation>
    <scope>NUCLEOTIDE SEQUENCE [LARGE SCALE GENOMIC DNA]</scope>
    <source>
        <strain evidence="2">cv. Jamaican Lion 4</strain>
        <tissue evidence="1">Leaf</tissue>
    </source>
</reference>
<protein>
    <recommendedName>
        <fullName evidence="3">DUF4283 domain-containing protein</fullName>
    </recommendedName>
</protein>
<name>A0A7J6GZF4_CANSA</name>
<proteinExistence type="predicted"/>
<dbReference type="EMBL" id="JAATIP010000035">
    <property type="protein sequence ID" value="KAF4388313.1"/>
    <property type="molecule type" value="Genomic_DNA"/>
</dbReference>
<dbReference type="AlphaFoldDB" id="A0A7J6GZF4"/>
<organism evidence="1 2">
    <name type="scientific">Cannabis sativa</name>
    <name type="common">Hemp</name>
    <name type="synonym">Marijuana</name>
    <dbReference type="NCBI Taxonomy" id="3483"/>
    <lineage>
        <taxon>Eukaryota</taxon>
        <taxon>Viridiplantae</taxon>
        <taxon>Streptophyta</taxon>
        <taxon>Embryophyta</taxon>
        <taxon>Tracheophyta</taxon>
        <taxon>Spermatophyta</taxon>
        <taxon>Magnoliopsida</taxon>
        <taxon>eudicotyledons</taxon>
        <taxon>Gunneridae</taxon>
        <taxon>Pentapetalae</taxon>
        <taxon>rosids</taxon>
        <taxon>fabids</taxon>
        <taxon>Rosales</taxon>
        <taxon>Cannabaceae</taxon>
        <taxon>Cannabis</taxon>
    </lineage>
</organism>
<evidence type="ECO:0000313" key="2">
    <source>
        <dbReference type="Proteomes" id="UP000525078"/>
    </source>
</evidence>
<gene>
    <name evidence="1" type="ORF">F8388_021143</name>
</gene>
<comment type="caution">
    <text evidence="1">The sequence shown here is derived from an EMBL/GenBank/DDBJ whole genome shotgun (WGS) entry which is preliminary data.</text>
</comment>
<evidence type="ECO:0000313" key="1">
    <source>
        <dbReference type="EMBL" id="KAF4388313.1"/>
    </source>
</evidence>
<evidence type="ECO:0008006" key="3">
    <source>
        <dbReference type="Google" id="ProtNLM"/>
    </source>
</evidence>
<accession>A0A7J6GZF4</accession>
<sequence length="398" mass="43763">MVLLSWSSGFGIKELVVDTIRVWLQIHNLPHDYYSRVNAKMLSAQASKVVYIELDESKPVSWDKWIRVQVNVEVKNPLFCGCFLKVLNGEAYWLLVSICNANGIPFPVFGSWLNSSSLYKSCFSGESVGPSFGKGLGGAKSESRILRSAQPATVAGVKAAIVEAEPEHHTHDSSFEPKMKGTDHVCLRPSKVWRPKVLSSMTCNEEHALANFGKFSSKPLLQVGKPSAGLPKVEDDLNLGRSRASYVKGKGQNNFDHTNQMLTCDICGPEHENVETGQGFSLRDLGRDLLAPRELEDLGRVNNLKGLGLDISVKASGPTFDNLLEGSCDVGRANMGRHYFLDNGLLGEDLNSSLKGQDVSDHLDENRSLSKFFQAQEGYLQELNTLGPQAIINGKLPW</sequence>
<dbReference type="Proteomes" id="UP000525078">
    <property type="component" value="Unassembled WGS sequence"/>
</dbReference>